<organism evidence="11 12">
    <name type="scientific">Ophiobolus disseminans</name>
    <dbReference type="NCBI Taxonomy" id="1469910"/>
    <lineage>
        <taxon>Eukaryota</taxon>
        <taxon>Fungi</taxon>
        <taxon>Dikarya</taxon>
        <taxon>Ascomycota</taxon>
        <taxon>Pezizomycotina</taxon>
        <taxon>Dothideomycetes</taxon>
        <taxon>Pleosporomycetidae</taxon>
        <taxon>Pleosporales</taxon>
        <taxon>Pleosporineae</taxon>
        <taxon>Phaeosphaeriaceae</taxon>
        <taxon>Ophiobolus</taxon>
    </lineage>
</organism>
<protein>
    <recommendedName>
        <fullName evidence="13">Magnesium transporter protein-like protein 1</fullName>
    </recommendedName>
</protein>
<feature type="chain" id="PRO_5025631196" description="Magnesium transporter protein-like protein 1" evidence="10">
    <location>
        <begin position="19"/>
        <end position="330"/>
    </location>
</feature>
<keyword evidence="12" id="KW-1185">Reference proteome</keyword>
<comment type="subcellular location">
    <subcellularLocation>
        <location evidence="2">Endoplasmic reticulum membrane</location>
        <topology evidence="2">Multi-pass membrane protein</topology>
    </subcellularLocation>
</comment>
<keyword evidence="4 9" id="KW-0812">Transmembrane</keyword>
<dbReference type="AlphaFoldDB" id="A0A6A6ZGA1"/>
<keyword evidence="6" id="KW-0256">Endoplasmic reticulum</keyword>
<feature type="signal peptide" evidence="10">
    <location>
        <begin position="1"/>
        <end position="18"/>
    </location>
</feature>
<dbReference type="Pfam" id="PF04756">
    <property type="entry name" value="OST3_OST6"/>
    <property type="match status" value="1"/>
</dbReference>
<evidence type="ECO:0000256" key="3">
    <source>
        <dbReference type="ARBA" id="ARBA00009561"/>
    </source>
</evidence>
<evidence type="ECO:0000256" key="9">
    <source>
        <dbReference type="SAM" id="Phobius"/>
    </source>
</evidence>
<feature type="transmembrane region" description="Helical" evidence="9">
    <location>
        <begin position="181"/>
        <end position="202"/>
    </location>
</feature>
<dbReference type="Proteomes" id="UP000799424">
    <property type="component" value="Unassembled WGS sequence"/>
</dbReference>
<evidence type="ECO:0000256" key="6">
    <source>
        <dbReference type="ARBA" id="ARBA00022824"/>
    </source>
</evidence>
<evidence type="ECO:0000256" key="1">
    <source>
        <dbReference type="ARBA" id="ARBA00002791"/>
    </source>
</evidence>
<dbReference type="GO" id="GO:0008250">
    <property type="term" value="C:oligosaccharyltransferase complex"/>
    <property type="evidence" value="ECO:0007669"/>
    <property type="project" value="TreeGrafter"/>
</dbReference>
<evidence type="ECO:0000256" key="7">
    <source>
        <dbReference type="ARBA" id="ARBA00022989"/>
    </source>
</evidence>
<evidence type="ECO:0008006" key="13">
    <source>
        <dbReference type="Google" id="ProtNLM"/>
    </source>
</evidence>
<feature type="transmembrane region" description="Helical" evidence="9">
    <location>
        <begin position="214"/>
        <end position="232"/>
    </location>
</feature>
<comment type="similarity">
    <text evidence="3">Belongs to the OST3/OST6 family.</text>
</comment>
<dbReference type="Gene3D" id="3.40.30.10">
    <property type="entry name" value="Glutaredoxin"/>
    <property type="match status" value="1"/>
</dbReference>
<dbReference type="GO" id="GO:0018279">
    <property type="term" value="P:protein N-linked glycosylation via asparagine"/>
    <property type="evidence" value="ECO:0007669"/>
    <property type="project" value="TreeGrafter"/>
</dbReference>
<evidence type="ECO:0000313" key="11">
    <source>
        <dbReference type="EMBL" id="KAF2819729.1"/>
    </source>
</evidence>
<evidence type="ECO:0000313" key="12">
    <source>
        <dbReference type="Proteomes" id="UP000799424"/>
    </source>
</evidence>
<keyword evidence="7 9" id="KW-1133">Transmembrane helix</keyword>
<dbReference type="InterPro" id="IPR021149">
    <property type="entry name" value="OligosaccharylTrfase_OST3/OST6"/>
</dbReference>
<proteinExistence type="inferred from homology"/>
<evidence type="ECO:0000256" key="10">
    <source>
        <dbReference type="SAM" id="SignalP"/>
    </source>
</evidence>
<dbReference type="FunFam" id="3.40.30.10:FF:000302">
    <property type="entry name" value="Oligosaccharyl transferase subunit (Gamma), putative"/>
    <property type="match status" value="1"/>
</dbReference>
<dbReference type="EMBL" id="MU006243">
    <property type="protein sequence ID" value="KAF2819729.1"/>
    <property type="molecule type" value="Genomic_DNA"/>
</dbReference>
<gene>
    <name evidence="11" type="ORF">CC86DRAFT_361962</name>
</gene>
<name>A0A6A6ZGA1_9PLEO</name>
<keyword evidence="8 9" id="KW-0472">Membrane</keyword>
<feature type="transmembrane region" description="Helical" evidence="9">
    <location>
        <begin position="296"/>
        <end position="316"/>
    </location>
</feature>
<feature type="transmembrane region" description="Helical" evidence="9">
    <location>
        <begin position="266"/>
        <end position="284"/>
    </location>
</feature>
<comment type="function">
    <text evidence="1">Subunit of the oligosaccharyl transferase (OST) complex that catalyzes the initial transfer of a defined glycan (Glc(3)Man(9)GlcNAc(2) in eukaryotes) from the lipid carrier dolichol-pyrophosphate to an asparagine residue within an Asn-X-Ser/Thr consensus motif in nascent polypeptide chains, the first step in protein N-glycosylation. N-glycosylation occurs cotranslationally and the complex associates with the Sec61 complex at the channel-forming translocon complex that mediates protein translocation across the endoplasmic reticulum (ER). All subunits are required for a maximal enzyme activity.</text>
</comment>
<sequence length="330" mass="36478">MRWLQLLTASLLPFSALAAKKSSGDRFKDLRAKSLSSGAPLKLDDASYGQLTKAPRDYSVAVLLTALEQRFGCELCRNFQPEWDLLGKSWTKGDKNAEGRLLFGTLDFVDGKNTFQSMMLQTAPVLLFFHPTVGPNAKVDTQPVRYDFTAGPVTADQIHAWIARQVPVDAPKPAISRPINWVKIITVTTGVLGVFTTLAVAWPYITPILQNRNLWAAFSLIAVLLFTSGHMFNHIRKTPYVQGDGKGGLSYFAGGFSNQNGLESQIIAAMYGVLAFATISLALKVPRIADPRAQQFAVFVWSGVLLCMYSFLLSVFRMKNGGYQFWLPPF</sequence>
<reference evidence="11" key="1">
    <citation type="journal article" date="2020" name="Stud. Mycol.">
        <title>101 Dothideomycetes genomes: a test case for predicting lifestyles and emergence of pathogens.</title>
        <authorList>
            <person name="Haridas S."/>
            <person name="Albert R."/>
            <person name="Binder M."/>
            <person name="Bloem J."/>
            <person name="Labutti K."/>
            <person name="Salamov A."/>
            <person name="Andreopoulos B."/>
            <person name="Baker S."/>
            <person name="Barry K."/>
            <person name="Bills G."/>
            <person name="Bluhm B."/>
            <person name="Cannon C."/>
            <person name="Castanera R."/>
            <person name="Culley D."/>
            <person name="Daum C."/>
            <person name="Ezra D."/>
            <person name="Gonzalez J."/>
            <person name="Henrissat B."/>
            <person name="Kuo A."/>
            <person name="Liang C."/>
            <person name="Lipzen A."/>
            <person name="Lutzoni F."/>
            <person name="Magnuson J."/>
            <person name="Mondo S."/>
            <person name="Nolan M."/>
            <person name="Ohm R."/>
            <person name="Pangilinan J."/>
            <person name="Park H.-J."/>
            <person name="Ramirez L."/>
            <person name="Alfaro M."/>
            <person name="Sun H."/>
            <person name="Tritt A."/>
            <person name="Yoshinaga Y."/>
            <person name="Zwiers L.-H."/>
            <person name="Turgeon B."/>
            <person name="Goodwin S."/>
            <person name="Spatafora J."/>
            <person name="Crous P."/>
            <person name="Grigoriev I."/>
        </authorList>
    </citation>
    <scope>NUCLEOTIDE SEQUENCE</scope>
    <source>
        <strain evidence="11">CBS 113818</strain>
    </source>
</reference>
<dbReference type="PANTHER" id="PTHR12692:SF0">
    <property type="entry name" value="GH11935P"/>
    <property type="match status" value="1"/>
</dbReference>
<evidence type="ECO:0000256" key="5">
    <source>
        <dbReference type="ARBA" id="ARBA00022729"/>
    </source>
</evidence>
<evidence type="ECO:0000256" key="8">
    <source>
        <dbReference type="ARBA" id="ARBA00023136"/>
    </source>
</evidence>
<dbReference type="OrthoDB" id="67566at2759"/>
<accession>A0A6A6ZGA1</accession>
<keyword evidence="5 10" id="KW-0732">Signal</keyword>
<evidence type="ECO:0000256" key="4">
    <source>
        <dbReference type="ARBA" id="ARBA00022692"/>
    </source>
</evidence>
<evidence type="ECO:0000256" key="2">
    <source>
        <dbReference type="ARBA" id="ARBA00004477"/>
    </source>
</evidence>
<dbReference type="PANTHER" id="PTHR12692">
    <property type="entry name" value="DOLICHYL-DIPHOSPHOOLIGOSACCHARIDE--PROTEIN GLYCOSYLTRANSFERASE-RELATED"/>
    <property type="match status" value="1"/>
</dbReference>